<protein>
    <submittedName>
        <fullName evidence="2">Uncharacterized protein</fullName>
    </submittedName>
</protein>
<name>X1TD43_9ZZZZ</name>
<evidence type="ECO:0000256" key="1">
    <source>
        <dbReference type="SAM" id="MobiDB-lite"/>
    </source>
</evidence>
<accession>X1TD43</accession>
<reference evidence="2" key="1">
    <citation type="journal article" date="2014" name="Front. Microbiol.">
        <title>High frequency of phylogenetically diverse reductive dehalogenase-homologous genes in deep subseafloor sedimentary metagenomes.</title>
        <authorList>
            <person name="Kawai M."/>
            <person name="Futagami T."/>
            <person name="Toyoda A."/>
            <person name="Takaki Y."/>
            <person name="Nishi S."/>
            <person name="Hori S."/>
            <person name="Arai W."/>
            <person name="Tsubouchi T."/>
            <person name="Morono Y."/>
            <person name="Uchiyama I."/>
            <person name="Ito T."/>
            <person name="Fujiyama A."/>
            <person name="Inagaki F."/>
            <person name="Takami H."/>
        </authorList>
    </citation>
    <scope>NUCLEOTIDE SEQUENCE</scope>
    <source>
        <strain evidence="2">Expedition CK06-06</strain>
    </source>
</reference>
<organism evidence="2">
    <name type="scientific">marine sediment metagenome</name>
    <dbReference type="NCBI Taxonomy" id="412755"/>
    <lineage>
        <taxon>unclassified sequences</taxon>
        <taxon>metagenomes</taxon>
        <taxon>ecological metagenomes</taxon>
    </lineage>
</organism>
<sequence length="80" mass="8675">MSKVLSTKLKVEEIDRFAEMAEQQGESKSGLVRRLVLDYLDGGSKADRVASTGTPNPANSSNKGWLIHGEGLNSEYLPPV</sequence>
<feature type="region of interest" description="Disordered" evidence="1">
    <location>
        <begin position="46"/>
        <end position="66"/>
    </location>
</feature>
<dbReference type="AlphaFoldDB" id="X1TD43"/>
<feature type="non-terminal residue" evidence="2">
    <location>
        <position position="80"/>
    </location>
</feature>
<feature type="compositionally biased region" description="Polar residues" evidence="1">
    <location>
        <begin position="51"/>
        <end position="63"/>
    </location>
</feature>
<dbReference type="EMBL" id="BARW01032738">
    <property type="protein sequence ID" value="GAJ03184.1"/>
    <property type="molecule type" value="Genomic_DNA"/>
</dbReference>
<comment type="caution">
    <text evidence="2">The sequence shown here is derived from an EMBL/GenBank/DDBJ whole genome shotgun (WGS) entry which is preliminary data.</text>
</comment>
<gene>
    <name evidence="2" type="ORF">S12H4_51745</name>
</gene>
<evidence type="ECO:0000313" key="2">
    <source>
        <dbReference type="EMBL" id="GAJ03184.1"/>
    </source>
</evidence>
<dbReference type="GO" id="GO:0006355">
    <property type="term" value="P:regulation of DNA-templated transcription"/>
    <property type="evidence" value="ECO:0007669"/>
    <property type="project" value="InterPro"/>
</dbReference>
<dbReference type="CDD" id="cd21631">
    <property type="entry name" value="RHH_CopG_NikR-like"/>
    <property type="match status" value="1"/>
</dbReference>
<proteinExistence type="predicted"/>